<feature type="signal peptide" evidence="2">
    <location>
        <begin position="1"/>
        <end position="21"/>
    </location>
</feature>
<dbReference type="Proteomes" id="UP000663854">
    <property type="component" value="Unassembled WGS sequence"/>
</dbReference>
<keyword evidence="7" id="KW-1185">Reference proteome</keyword>
<protein>
    <recommendedName>
        <fullName evidence="3">Heparan-alpha-glucosaminide N-acetyltransferase catalytic domain-containing protein</fullName>
    </recommendedName>
</protein>
<dbReference type="PANTHER" id="PTHR31061:SF24">
    <property type="entry name" value="LD22376P"/>
    <property type="match status" value="1"/>
</dbReference>
<comment type="caution">
    <text evidence="5">The sequence shown here is derived from an EMBL/GenBank/DDBJ whole genome shotgun (WGS) entry which is preliminary data.</text>
</comment>
<keyword evidence="1" id="KW-0472">Membrane</keyword>
<keyword evidence="1" id="KW-1133">Transmembrane helix</keyword>
<dbReference type="Proteomes" id="UP000663870">
    <property type="component" value="Unassembled WGS sequence"/>
</dbReference>
<feature type="chain" id="PRO_5035601829" description="Heparan-alpha-glucosaminide N-acetyltransferase catalytic domain-containing protein" evidence="2">
    <location>
        <begin position="22"/>
        <end position="746"/>
    </location>
</feature>
<dbReference type="PANTHER" id="PTHR31061">
    <property type="entry name" value="LD22376P"/>
    <property type="match status" value="1"/>
</dbReference>
<feature type="transmembrane region" description="Helical" evidence="1">
    <location>
        <begin position="431"/>
        <end position="452"/>
    </location>
</feature>
<proteinExistence type="predicted"/>
<evidence type="ECO:0000313" key="5">
    <source>
        <dbReference type="EMBL" id="CAF1052919.1"/>
    </source>
</evidence>
<feature type="transmembrane region" description="Helical" evidence="1">
    <location>
        <begin position="718"/>
        <end position="738"/>
    </location>
</feature>
<dbReference type="InterPro" id="IPR012429">
    <property type="entry name" value="HGSNAT_cat"/>
</dbReference>
<keyword evidence="1" id="KW-0812">Transmembrane</keyword>
<evidence type="ECO:0000313" key="6">
    <source>
        <dbReference type="EMBL" id="CAF3765737.1"/>
    </source>
</evidence>
<feature type="transmembrane region" description="Helical" evidence="1">
    <location>
        <begin position="330"/>
        <end position="350"/>
    </location>
</feature>
<dbReference type="EMBL" id="CAJNOL010000412">
    <property type="protein sequence ID" value="CAF1052919.1"/>
    <property type="molecule type" value="Genomic_DNA"/>
</dbReference>
<feature type="transmembrane region" description="Helical" evidence="1">
    <location>
        <begin position="587"/>
        <end position="608"/>
    </location>
</feature>
<feature type="transmembrane region" description="Helical" evidence="1">
    <location>
        <begin position="400"/>
        <end position="419"/>
    </location>
</feature>
<sequence length="746" mass="84223">MYKKFYYIAIIQLFLLQISISIHIGHEVGGSSMDSTHYDRRILYQQCPLNSETKDLYRTTSWAAIRSSSSSSSLTTNTSNQSSLIPFRRQLVINNGEDRLVTRTSSNTTNINTTTITPLGIDQAAVDIIVDNQISGNLTVYVQVIECLDCPYEIIAQDLSSNQILNLTLNTKYTYRIRIELNNISSCLETLILYEHGQYILNVQTSNIPSTNTTIDSGLKCLLTTNRLANNIYTPLIVGVVILLTLFIFCLFAQRMKLREYIINLKNRCFNHVPQQECTHSYDLQTCPPTTTICQSGIDTINTIECNTNNSKLPTIHKLSHIIVPRSKRLLSLDAFRGFALIAMIFINYGGGGYAQFEHSPWHGITFADIVFPLFVWILGASLIFSLKNALDKGVSKRTLLIKVTMRTLKLFIIGFILNTRFKVDLNNVRILGILQRFALVYGVIGIIEVLCTRSRQYSLTSNFNNNNNNTKHTSTLTTTTTATVKNGRTKRVTAVFRDISNFPLQWLLIIGLTTIWVLVVYLVPFEDCPAGYLGPGGLHENGKYENCTGGITGYIDRIILTNKHLYQYPTCQLVYGCKLPFDSENLLGTIPTIFLAYLGVQAGRILVMYQTDLDRLIRLFAWGIFTTAIGIGLTSGTFIDGPMPLNKNLWTLSFSFFTGGIAFLGFSIMYILIDKLKYWNATPFQYPGTNSILIYIGHIVFATYFPVQWIVVNTHAAHLAMALWGCIFWIIIAYIFFKKRIFLVL</sequence>
<dbReference type="EMBL" id="CAJOBD010001143">
    <property type="protein sequence ID" value="CAF3765737.1"/>
    <property type="molecule type" value="Genomic_DNA"/>
</dbReference>
<dbReference type="EMBL" id="CAJNOH010000234">
    <property type="protein sequence ID" value="CAF0959535.1"/>
    <property type="molecule type" value="Genomic_DNA"/>
</dbReference>
<feature type="transmembrane region" description="Helical" evidence="1">
    <location>
        <begin position="620"/>
        <end position="640"/>
    </location>
</feature>
<feature type="transmembrane region" description="Helical" evidence="1">
    <location>
        <begin position="370"/>
        <end position="388"/>
    </location>
</feature>
<feature type="domain" description="Heparan-alpha-glucosaminide N-acetyltransferase catalytic" evidence="3">
    <location>
        <begin position="329"/>
        <end position="442"/>
    </location>
</feature>
<reference evidence="5" key="1">
    <citation type="submission" date="2021-02" db="EMBL/GenBank/DDBJ databases">
        <authorList>
            <person name="Nowell W R."/>
        </authorList>
    </citation>
    <scope>NUCLEOTIDE SEQUENCE</scope>
</reference>
<evidence type="ECO:0000256" key="2">
    <source>
        <dbReference type="SAM" id="SignalP"/>
    </source>
</evidence>
<evidence type="ECO:0000313" key="7">
    <source>
        <dbReference type="Proteomes" id="UP000663870"/>
    </source>
</evidence>
<feature type="transmembrane region" description="Helical" evidence="1">
    <location>
        <begin position="693"/>
        <end position="712"/>
    </location>
</feature>
<feature type="transmembrane region" description="Helical" evidence="1">
    <location>
        <begin position="507"/>
        <end position="526"/>
    </location>
</feature>
<dbReference type="Proteomes" id="UP000663836">
    <property type="component" value="Unassembled WGS sequence"/>
</dbReference>
<feature type="transmembrane region" description="Helical" evidence="1">
    <location>
        <begin position="652"/>
        <end position="673"/>
    </location>
</feature>
<feature type="transmembrane region" description="Helical" evidence="1">
    <location>
        <begin position="232"/>
        <end position="253"/>
    </location>
</feature>
<dbReference type="Pfam" id="PF07786">
    <property type="entry name" value="HGSNAT_cat"/>
    <property type="match status" value="1"/>
</dbReference>
<evidence type="ECO:0000256" key="1">
    <source>
        <dbReference type="SAM" id="Phobius"/>
    </source>
</evidence>
<name>A0A814KLC8_9BILA</name>
<evidence type="ECO:0000259" key="3">
    <source>
        <dbReference type="Pfam" id="PF07786"/>
    </source>
</evidence>
<organism evidence="5 7">
    <name type="scientific">Rotaria sordida</name>
    <dbReference type="NCBI Taxonomy" id="392033"/>
    <lineage>
        <taxon>Eukaryota</taxon>
        <taxon>Metazoa</taxon>
        <taxon>Spiralia</taxon>
        <taxon>Gnathifera</taxon>
        <taxon>Rotifera</taxon>
        <taxon>Eurotatoria</taxon>
        <taxon>Bdelloidea</taxon>
        <taxon>Philodinida</taxon>
        <taxon>Philodinidae</taxon>
        <taxon>Rotaria</taxon>
    </lineage>
</organism>
<keyword evidence="2" id="KW-0732">Signal</keyword>
<accession>A0A814KLC8</accession>
<evidence type="ECO:0000313" key="4">
    <source>
        <dbReference type="EMBL" id="CAF0959535.1"/>
    </source>
</evidence>
<gene>
    <name evidence="6" type="ORF">JBS370_LOCUS13388</name>
    <name evidence="5" type="ORF">JXQ802_LOCUS16754</name>
    <name evidence="4" type="ORF">PYM288_LOCUS12549</name>
</gene>
<dbReference type="AlphaFoldDB" id="A0A814KLC8"/>